<evidence type="ECO:0000256" key="9">
    <source>
        <dbReference type="ARBA" id="ARBA00023136"/>
    </source>
</evidence>
<evidence type="ECO:0000256" key="7">
    <source>
        <dbReference type="ARBA" id="ARBA00022870"/>
    </source>
</evidence>
<keyword evidence="10" id="KW-0564">Palmitate</keyword>
<feature type="transmembrane region" description="Helical" evidence="15">
    <location>
        <begin position="820"/>
        <end position="848"/>
    </location>
</feature>
<accession>A0AAV1Q353</accession>
<keyword evidence="17" id="KW-1185">Reference proteome</keyword>
<evidence type="ECO:0000256" key="6">
    <source>
        <dbReference type="ARBA" id="ARBA00022692"/>
    </source>
</evidence>
<keyword evidence="8 15" id="KW-1133">Transmembrane helix</keyword>
<dbReference type="AlphaFoldDB" id="A0AAV1Q353"/>
<dbReference type="PANTHER" id="PTHR10424:SF81">
    <property type="entry name" value="ERVV2 PROTEIN"/>
    <property type="match status" value="1"/>
</dbReference>
<evidence type="ECO:0000256" key="5">
    <source>
        <dbReference type="ARBA" id="ARBA00022581"/>
    </source>
</evidence>
<feature type="region of interest" description="Disordered" evidence="14">
    <location>
        <begin position="879"/>
        <end position="900"/>
    </location>
</feature>
<comment type="subcellular location">
    <subcellularLocation>
        <location evidence="1">Host cell membrane</location>
        <topology evidence="1">Single-pass type I membrane protein</topology>
    </subcellularLocation>
    <subcellularLocation>
        <location evidence="2">Host endomembrane system</location>
        <topology evidence="2">Peripheral membrane protein</topology>
    </subcellularLocation>
    <subcellularLocation>
        <location evidence="3">Virion membrane</location>
        <topology evidence="3">Single-pass type I membrane protein</topology>
    </subcellularLocation>
</comment>
<dbReference type="PANTHER" id="PTHR10424">
    <property type="entry name" value="VIRAL ENVELOPE PROTEIN"/>
    <property type="match status" value="1"/>
</dbReference>
<dbReference type="Gene3D" id="1.10.287.210">
    <property type="match status" value="1"/>
</dbReference>
<feature type="transmembrane region" description="Helical" evidence="15">
    <location>
        <begin position="47"/>
        <end position="70"/>
    </location>
</feature>
<name>A0AAV1Q353_SCOSC</name>
<evidence type="ECO:0000256" key="2">
    <source>
        <dbReference type="ARBA" id="ARBA00004531"/>
    </source>
</evidence>
<evidence type="ECO:0000256" key="14">
    <source>
        <dbReference type="SAM" id="MobiDB-lite"/>
    </source>
</evidence>
<evidence type="ECO:0000256" key="12">
    <source>
        <dbReference type="ARBA" id="ARBA00023180"/>
    </source>
</evidence>
<gene>
    <name evidence="16" type="ORF">FSCOSCO3_A011603</name>
</gene>
<dbReference type="InterPro" id="IPR018154">
    <property type="entry name" value="TLV/ENV_coat_polyprotein"/>
</dbReference>
<keyword evidence="13" id="KW-0449">Lipoprotein</keyword>
<keyword evidence="9 15" id="KW-0472">Membrane</keyword>
<evidence type="ECO:0000256" key="8">
    <source>
        <dbReference type="ARBA" id="ARBA00022989"/>
    </source>
</evidence>
<dbReference type="Proteomes" id="UP001314229">
    <property type="component" value="Unassembled WGS sequence"/>
</dbReference>
<evidence type="ECO:0000256" key="13">
    <source>
        <dbReference type="ARBA" id="ARBA00023288"/>
    </source>
</evidence>
<protein>
    <submittedName>
        <fullName evidence="16">SYCY2 protein</fullName>
    </submittedName>
</protein>
<evidence type="ECO:0000313" key="16">
    <source>
        <dbReference type="EMBL" id="CAK6977011.1"/>
    </source>
</evidence>
<dbReference type="EMBL" id="CAWUFR010000383">
    <property type="protein sequence ID" value="CAK6977011.1"/>
    <property type="molecule type" value="Genomic_DNA"/>
</dbReference>
<keyword evidence="6 15" id="KW-0812">Transmembrane</keyword>
<evidence type="ECO:0000256" key="3">
    <source>
        <dbReference type="ARBA" id="ARBA00004563"/>
    </source>
</evidence>
<keyword evidence="4" id="KW-1032">Host cell membrane</keyword>
<evidence type="ECO:0000313" key="17">
    <source>
        <dbReference type="Proteomes" id="UP001314229"/>
    </source>
</evidence>
<organism evidence="16 17">
    <name type="scientific">Scomber scombrus</name>
    <name type="common">Atlantic mackerel</name>
    <name type="synonym">Scomber vernalis</name>
    <dbReference type="NCBI Taxonomy" id="13677"/>
    <lineage>
        <taxon>Eukaryota</taxon>
        <taxon>Metazoa</taxon>
        <taxon>Chordata</taxon>
        <taxon>Craniata</taxon>
        <taxon>Vertebrata</taxon>
        <taxon>Euteleostomi</taxon>
        <taxon>Actinopterygii</taxon>
        <taxon>Neopterygii</taxon>
        <taxon>Teleostei</taxon>
        <taxon>Neoteleostei</taxon>
        <taxon>Acanthomorphata</taxon>
        <taxon>Pelagiaria</taxon>
        <taxon>Scombriformes</taxon>
        <taxon>Scombridae</taxon>
        <taxon>Scomber</taxon>
    </lineage>
</organism>
<evidence type="ECO:0000256" key="4">
    <source>
        <dbReference type="ARBA" id="ARBA00022511"/>
    </source>
</evidence>
<evidence type="ECO:0000256" key="15">
    <source>
        <dbReference type="SAM" id="Phobius"/>
    </source>
</evidence>
<evidence type="ECO:0000256" key="10">
    <source>
        <dbReference type="ARBA" id="ARBA00023139"/>
    </source>
</evidence>
<dbReference type="SUPFAM" id="SSF58069">
    <property type="entry name" value="Virus ectodomain"/>
    <property type="match status" value="1"/>
</dbReference>
<keyword evidence="5" id="KW-0945">Host-virus interaction</keyword>
<evidence type="ECO:0000256" key="1">
    <source>
        <dbReference type="ARBA" id="ARBA00004402"/>
    </source>
</evidence>
<proteinExistence type="predicted"/>
<comment type="caution">
    <text evidence="16">The sequence shown here is derived from an EMBL/GenBank/DDBJ whole genome shotgun (WGS) entry which is preliminary data.</text>
</comment>
<reference evidence="16 17" key="1">
    <citation type="submission" date="2024-01" db="EMBL/GenBank/DDBJ databases">
        <authorList>
            <person name="Alioto T."/>
            <person name="Alioto T."/>
            <person name="Gomez Garrido J."/>
        </authorList>
    </citation>
    <scope>NUCLEOTIDE SEQUENCE [LARGE SCALE GENOMIC DNA]</scope>
</reference>
<sequence length="900" mass="101731">MDPCHQSQGCAPSECSINSNDELIEIRQNCKINKTHDTSVKYNLPQAYLYINLVIACCILACCVTIPYVLIACNTNTDTIVTCENNNTSKDNWKPESDNNTLTRQEELLSNDTYKRMRRAIPARITKPKPYLEVGMLQHVPITDLEMQCLYYPLTPNATQSYYIQNVTYVTLDEYTVDVRVEYQSVTNEVIVTRTIVLSVITERPTVEFCNAVWKDLLPNFFVHLDQDAFVYFQPIVLKATQIKSPQVCVNAITGIIQHSMGVTRNCPHNILILSSYPIPATEHWIWLCGENMYTFIPPNWQGSCAPYWIAKTEKFQAKTDQENDQVSKEWPPKKIEWPSQISNDDNSQMNIEVNQDTAYKEFDLSLESSHPFSTNLWYQSLKSKVRRMTKRSCYACSLLPQSTQDMFMLVAKPLEGPEGLPSLCILAYQYVIQNHPKTGTHELTTSSMRPIIRPNNMHFGKTTNLVQKLNNFFHKMAQYVVYSNLTISQQKGNDLSVVHVTKFHVLAHYPSLMGCPNFYKKYIFQVPADLSITPIESSATVNHTAIYDVCVNGKPPESRIGQNMGFLKPEQCRMMLDHVSDYSMLSIMGIAITPGFHWCCGTNVWNSLPPLFKGRCALCTLNDVIYIAEPVEFFPNHTGSQRYKRDASELAEYIHLKNNNPVDLAKQYYALPFDHQIYTHSQLVFKTIFWNTELQYANHYLIALTRHDLALVANATFHGLQSISNELALIRQFVIDNRVALDAVTATQGGVCAIVGEGCCTYLPSESEGLGNLTIAIRNLRGIQEGIVRTNKDARVTGGYLDQQPWDNISRFFGGLPTIAWILSIFAPIIGIVLIVIVLMGCCFPIFRALILKSLHSVTNMTLIQNPVKNVTIYAPSEADSSDSTSITSTSSEESHGDD</sequence>
<evidence type="ECO:0000256" key="11">
    <source>
        <dbReference type="ARBA" id="ARBA00023157"/>
    </source>
</evidence>
<feature type="compositionally biased region" description="Low complexity" evidence="14">
    <location>
        <begin position="879"/>
        <end position="893"/>
    </location>
</feature>
<keyword evidence="12" id="KW-0325">Glycoprotein</keyword>
<keyword evidence="7" id="KW-1043">Host membrane</keyword>
<keyword evidence="11" id="KW-1015">Disulfide bond</keyword>